<evidence type="ECO:0000313" key="1">
    <source>
        <dbReference type="EMBL" id="OGL46980.1"/>
    </source>
</evidence>
<dbReference type="InterPro" id="IPR013321">
    <property type="entry name" value="Arc_rbn_hlx_hlx"/>
</dbReference>
<evidence type="ECO:0000313" key="2">
    <source>
        <dbReference type="Proteomes" id="UP000178435"/>
    </source>
</evidence>
<dbReference type="AlphaFoldDB" id="A0A1F7RZX0"/>
<organism evidence="1 2">
    <name type="scientific">Candidatus Schekmanbacteria bacterium RBG_16_38_11</name>
    <dbReference type="NCBI Taxonomy" id="1817880"/>
    <lineage>
        <taxon>Bacteria</taxon>
        <taxon>Candidatus Schekmaniibacteriota</taxon>
    </lineage>
</organism>
<name>A0A1F7RZX0_9BACT</name>
<reference evidence="1 2" key="1">
    <citation type="journal article" date="2016" name="Nat. Commun.">
        <title>Thousands of microbial genomes shed light on interconnected biogeochemical processes in an aquifer system.</title>
        <authorList>
            <person name="Anantharaman K."/>
            <person name="Brown C.T."/>
            <person name="Hug L.A."/>
            <person name="Sharon I."/>
            <person name="Castelle C.J."/>
            <person name="Probst A.J."/>
            <person name="Thomas B.C."/>
            <person name="Singh A."/>
            <person name="Wilkins M.J."/>
            <person name="Karaoz U."/>
            <person name="Brodie E.L."/>
            <person name="Williams K.H."/>
            <person name="Hubbard S.S."/>
            <person name="Banfield J.F."/>
        </authorList>
    </citation>
    <scope>NUCLEOTIDE SEQUENCE [LARGE SCALE GENOMIC DNA]</scope>
</reference>
<protein>
    <submittedName>
        <fullName evidence="1">Uncharacterized protein</fullName>
    </submittedName>
</protein>
<dbReference type="SUPFAM" id="SSF47598">
    <property type="entry name" value="Ribbon-helix-helix"/>
    <property type="match status" value="1"/>
</dbReference>
<proteinExistence type="predicted"/>
<dbReference type="Proteomes" id="UP000178435">
    <property type="component" value="Unassembled WGS sequence"/>
</dbReference>
<dbReference type="InterPro" id="IPR010985">
    <property type="entry name" value="Ribbon_hlx_hlx"/>
</dbReference>
<comment type="caution">
    <text evidence="1">The sequence shown here is derived from an EMBL/GenBank/DDBJ whole genome shotgun (WGS) entry which is preliminary data.</text>
</comment>
<sequence>MAVAVKKTISLPPDLAKEVEMIASEEGRTVSSIIQDALKAARGKRLEKEFYQIQGYWSRKAKEKGILTEKDLEKYLKK</sequence>
<dbReference type="Gene3D" id="1.10.1220.10">
    <property type="entry name" value="Met repressor-like"/>
    <property type="match status" value="1"/>
</dbReference>
<dbReference type="GO" id="GO:0006355">
    <property type="term" value="P:regulation of DNA-templated transcription"/>
    <property type="evidence" value="ECO:0007669"/>
    <property type="project" value="InterPro"/>
</dbReference>
<dbReference type="EMBL" id="MGDF01000025">
    <property type="protein sequence ID" value="OGL46980.1"/>
    <property type="molecule type" value="Genomic_DNA"/>
</dbReference>
<gene>
    <name evidence="1" type="ORF">A2149_04060</name>
</gene>
<accession>A0A1F7RZX0</accession>